<dbReference type="OrthoDB" id="2573941at2759"/>
<keyword evidence="1 2" id="KW-0694">RNA-binding</keyword>
<dbReference type="SMART" id="SM00360">
    <property type="entry name" value="RRM"/>
    <property type="match status" value="1"/>
</dbReference>
<dbReference type="Proteomes" id="UP000887568">
    <property type="component" value="Unplaced"/>
</dbReference>
<dbReference type="GeneID" id="119724156"/>
<accession>A0A913ZGU6</accession>
<protein>
    <recommendedName>
        <fullName evidence="4">RRM domain-containing protein</fullName>
    </recommendedName>
</protein>
<dbReference type="RefSeq" id="XP_038051012.1">
    <property type="nucleotide sequence ID" value="XM_038195084.1"/>
</dbReference>
<dbReference type="AlphaFoldDB" id="A0A913ZGU6"/>
<dbReference type="CDD" id="cd12411">
    <property type="entry name" value="RRM_ist3_like"/>
    <property type="match status" value="1"/>
</dbReference>
<evidence type="ECO:0000259" key="4">
    <source>
        <dbReference type="PROSITE" id="PS50102"/>
    </source>
</evidence>
<feature type="region of interest" description="Disordered" evidence="3">
    <location>
        <begin position="117"/>
        <end position="511"/>
    </location>
</feature>
<dbReference type="Pfam" id="PF00076">
    <property type="entry name" value="RRM_1"/>
    <property type="match status" value="1"/>
</dbReference>
<keyword evidence="6" id="KW-1185">Reference proteome</keyword>
<dbReference type="GO" id="GO:0005686">
    <property type="term" value="C:U2 snRNP"/>
    <property type="evidence" value="ECO:0007669"/>
    <property type="project" value="TreeGrafter"/>
</dbReference>
<feature type="compositionally biased region" description="Basic residues" evidence="3">
    <location>
        <begin position="159"/>
        <end position="191"/>
    </location>
</feature>
<dbReference type="InterPro" id="IPR012677">
    <property type="entry name" value="Nucleotide-bd_a/b_plait_sf"/>
</dbReference>
<organism evidence="5 6">
    <name type="scientific">Patiria miniata</name>
    <name type="common">Bat star</name>
    <name type="synonym">Asterina miniata</name>
    <dbReference type="NCBI Taxonomy" id="46514"/>
    <lineage>
        <taxon>Eukaryota</taxon>
        <taxon>Metazoa</taxon>
        <taxon>Echinodermata</taxon>
        <taxon>Eleutherozoa</taxon>
        <taxon>Asterozoa</taxon>
        <taxon>Asteroidea</taxon>
        <taxon>Valvatacea</taxon>
        <taxon>Valvatida</taxon>
        <taxon>Asterinidae</taxon>
        <taxon>Patiria</taxon>
    </lineage>
</organism>
<dbReference type="GO" id="GO:0071013">
    <property type="term" value="C:catalytic step 2 spliceosome"/>
    <property type="evidence" value="ECO:0007669"/>
    <property type="project" value="TreeGrafter"/>
</dbReference>
<dbReference type="InterPro" id="IPR051847">
    <property type="entry name" value="RNA_proc/Spliceosome_comp"/>
</dbReference>
<dbReference type="InterPro" id="IPR000504">
    <property type="entry name" value="RRM_dom"/>
</dbReference>
<dbReference type="PANTHER" id="PTHR45880">
    <property type="entry name" value="RNA-BINDING MOTIF PROTEIN, X-LINKED 2"/>
    <property type="match status" value="1"/>
</dbReference>
<dbReference type="OMA" id="NSEGRHD"/>
<dbReference type="PROSITE" id="PS50102">
    <property type="entry name" value="RRM"/>
    <property type="match status" value="1"/>
</dbReference>
<dbReference type="GO" id="GO:0071011">
    <property type="term" value="C:precatalytic spliceosome"/>
    <property type="evidence" value="ECO:0007669"/>
    <property type="project" value="TreeGrafter"/>
</dbReference>
<evidence type="ECO:0000313" key="6">
    <source>
        <dbReference type="Proteomes" id="UP000887568"/>
    </source>
</evidence>
<reference evidence="5" key="1">
    <citation type="submission" date="2022-11" db="UniProtKB">
        <authorList>
            <consortium name="EnsemblMetazoa"/>
        </authorList>
    </citation>
    <scope>IDENTIFICATION</scope>
</reference>
<dbReference type="InterPro" id="IPR045844">
    <property type="entry name" value="RRM_Ist3-like"/>
</dbReference>
<feature type="domain" description="RRM" evidence="4">
    <location>
        <begin position="37"/>
        <end position="115"/>
    </location>
</feature>
<dbReference type="GO" id="GO:0000398">
    <property type="term" value="P:mRNA splicing, via spliceosome"/>
    <property type="evidence" value="ECO:0007669"/>
    <property type="project" value="InterPro"/>
</dbReference>
<evidence type="ECO:0000256" key="1">
    <source>
        <dbReference type="ARBA" id="ARBA00022884"/>
    </source>
</evidence>
<sequence>MNPLTNVKNINKLNDIEAELGVVGSKTSWHEQYKDSAYVFIGGLPFDLTEGDIICVFSQYGEIVNINLVRDKKTGKSKGYCFLAYENQRSTILAVDNFNGIKLLGRVLRVDHVSSYRKPKEDENDDDATKQLRQDGCAPRTPSPPPSENDDVEDDNPVPKKKAKKEHKAKAKLHHKKKKKKQKKDSKHSSKSRRDSSDSESSQSETDNSPQRPVRVKQEVDRGYPDFKPERREHSSNGGYTRHRQDEFPKQQKEKSWPRDEGRMDRRGDSSTDREQDTHRQRDRDRATDRDQDTHRQRDRATDREQDTHRQWDRDRATDRAQDTHSQRDRDRFRSNQHGSEREEHTRADKDTDRWGDRGSQSREDRHPDRWSDRDDEMCYERDRTRDRKGERGTDQWESNKQETKRKTSPQERFGEQSRYGRTDAARNEHGENKMKRDRSDERNEKDMRRERDSYRERGSYPDSKSGHRSVRSDKGSHSREDRHPDRRGDKDDGKYYERDRKGDYYEKRSR</sequence>
<proteinExistence type="predicted"/>
<name>A0A913ZGU6_PATMI</name>
<evidence type="ECO:0000256" key="3">
    <source>
        <dbReference type="SAM" id="MobiDB-lite"/>
    </source>
</evidence>
<dbReference type="FunFam" id="3.30.70.330:FF:000962">
    <property type="entry name" value="RBMX2 ortholog"/>
    <property type="match status" value="1"/>
</dbReference>
<dbReference type="PANTHER" id="PTHR45880:SF1">
    <property type="entry name" value="RNA-BINDING MOTIF PROTEIN, X-LINKED 2"/>
    <property type="match status" value="1"/>
</dbReference>
<evidence type="ECO:0000256" key="2">
    <source>
        <dbReference type="PROSITE-ProRule" id="PRU00176"/>
    </source>
</evidence>
<feature type="compositionally biased region" description="Basic and acidic residues" evidence="3">
    <location>
        <begin position="243"/>
        <end position="460"/>
    </location>
</feature>
<feature type="compositionally biased region" description="Basic and acidic residues" evidence="3">
    <location>
        <begin position="216"/>
        <end position="235"/>
    </location>
</feature>
<dbReference type="InterPro" id="IPR035979">
    <property type="entry name" value="RBD_domain_sf"/>
</dbReference>
<dbReference type="Gene3D" id="3.30.70.330">
    <property type="match status" value="1"/>
</dbReference>
<dbReference type="EnsemblMetazoa" id="XM_038195084.1">
    <property type="protein sequence ID" value="XP_038051012.1"/>
    <property type="gene ID" value="LOC119724156"/>
</dbReference>
<evidence type="ECO:0000313" key="5">
    <source>
        <dbReference type="EnsemblMetazoa" id="XP_038051012.1"/>
    </source>
</evidence>
<dbReference type="SUPFAM" id="SSF54928">
    <property type="entry name" value="RNA-binding domain, RBD"/>
    <property type="match status" value="1"/>
</dbReference>
<dbReference type="GO" id="GO:0003723">
    <property type="term" value="F:RNA binding"/>
    <property type="evidence" value="ECO:0007669"/>
    <property type="project" value="UniProtKB-UniRule"/>
</dbReference>
<feature type="compositionally biased region" description="Basic and acidic residues" evidence="3">
    <location>
        <begin position="117"/>
        <end position="133"/>
    </location>
</feature>
<feature type="compositionally biased region" description="Basic and acidic residues" evidence="3">
    <location>
        <begin position="471"/>
        <end position="511"/>
    </location>
</feature>